<feature type="compositionally biased region" description="Basic and acidic residues" evidence="3">
    <location>
        <begin position="44"/>
        <end position="55"/>
    </location>
</feature>
<protein>
    <recommendedName>
        <fullName evidence="6">Cyclin-dependent protein kinase inhibitor SMR1</fullName>
    </recommendedName>
</protein>
<reference evidence="4 5" key="1">
    <citation type="journal article" date="2018" name="Proc. Natl. Acad. Sci. U.S.A.">
        <title>Draft genome sequence of Camellia sinensis var. sinensis provides insights into the evolution of the tea genome and tea quality.</title>
        <authorList>
            <person name="Wei C."/>
            <person name="Yang H."/>
            <person name="Wang S."/>
            <person name="Zhao J."/>
            <person name="Liu C."/>
            <person name="Gao L."/>
            <person name="Xia E."/>
            <person name="Lu Y."/>
            <person name="Tai Y."/>
            <person name="She G."/>
            <person name="Sun J."/>
            <person name="Cao H."/>
            <person name="Tong W."/>
            <person name="Gao Q."/>
            <person name="Li Y."/>
            <person name="Deng W."/>
            <person name="Jiang X."/>
            <person name="Wang W."/>
            <person name="Chen Q."/>
            <person name="Zhang S."/>
            <person name="Li H."/>
            <person name="Wu J."/>
            <person name="Wang P."/>
            <person name="Li P."/>
            <person name="Shi C."/>
            <person name="Zheng F."/>
            <person name="Jian J."/>
            <person name="Huang B."/>
            <person name="Shan D."/>
            <person name="Shi M."/>
            <person name="Fang C."/>
            <person name="Yue Y."/>
            <person name="Li F."/>
            <person name="Li D."/>
            <person name="Wei S."/>
            <person name="Han B."/>
            <person name="Jiang C."/>
            <person name="Yin Y."/>
            <person name="Xia T."/>
            <person name="Zhang Z."/>
            <person name="Bennetzen J.L."/>
            <person name="Zhao S."/>
            <person name="Wan X."/>
        </authorList>
    </citation>
    <scope>NUCLEOTIDE SEQUENCE [LARGE SCALE GENOMIC DNA]</scope>
    <source>
        <strain evidence="5">cv. Shuchazao</strain>
        <tissue evidence="4">Leaf</tissue>
    </source>
</reference>
<name>A0A4S4CZK7_CAMSN</name>
<comment type="caution">
    <text evidence="4">The sequence shown here is derived from an EMBL/GenBank/DDBJ whole genome shotgun (WGS) entry which is preliminary data.</text>
</comment>
<sequence length="119" mass="13480">MSTDLEFRQELPQLRLAAIRIRASLLSETTGDDSTATIQTPKSGGDDECHTPKSPEHKIPAILICPPAPKKPKRSVSCKRKLCELEFFEIVAREEVESFFRSSFDEFVDVNLKRRCPCI</sequence>
<feature type="compositionally biased region" description="Polar residues" evidence="3">
    <location>
        <begin position="29"/>
        <end position="42"/>
    </location>
</feature>
<dbReference type="STRING" id="542762.A0A4S4CZK7"/>
<dbReference type="GO" id="GO:0032875">
    <property type="term" value="P:regulation of DNA endoreduplication"/>
    <property type="evidence" value="ECO:0007669"/>
    <property type="project" value="InterPro"/>
</dbReference>
<evidence type="ECO:0008006" key="6">
    <source>
        <dbReference type="Google" id="ProtNLM"/>
    </source>
</evidence>
<feature type="region of interest" description="Disordered" evidence="3">
    <location>
        <begin position="29"/>
        <end position="55"/>
    </location>
</feature>
<evidence type="ECO:0000313" key="5">
    <source>
        <dbReference type="Proteomes" id="UP000306102"/>
    </source>
</evidence>
<gene>
    <name evidence="4" type="ORF">TEA_004438</name>
</gene>
<proteinExistence type="predicted"/>
<dbReference type="EMBL" id="SDRB02013773">
    <property type="protein sequence ID" value="THF94175.1"/>
    <property type="molecule type" value="Genomic_DNA"/>
</dbReference>
<evidence type="ECO:0000256" key="3">
    <source>
        <dbReference type="SAM" id="MobiDB-lite"/>
    </source>
</evidence>
<dbReference type="PANTHER" id="PTHR33142">
    <property type="entry name" value="CYCLIN-DEPENDENT PROTEIN KINASE INHIBITOR SMR13"/>
    <property type="match status" value="1"/>
</dbReference>
<organism evidence="4 5">
    <name type="scientific">Camellia sinensis var. sinensis</name>
    <name type="common">China tea</name>
    <dbReference type="NCBI Taxonomy" id="542762"/>
    <lineage>
        <taxon>Eukaryota</taxon>
        <taxon>Viridiplantae</taxon>
        <taxon>Streptophyta</taxon>
        <taxon>Embryophyta</taxon>
        <taxon>Tracheophyta</taxon>
        <taxon>Spermatophyta</taxon>
        <taxon>Magnoliopsida</taxon>
        <taxon>eudicotyledons</taxon>
        <taxon>Gunneridae</taxon>
        <taxon>Pentapetalae</taxon>
        <taxon>asterids</taxon>
        <taxon>Ericales</taxon>
        <taxon>Theaceae</taxon>
        <taxon>Camellia</taxon>
    </lineage>
</organism>
<dbReference type="GO" id="GO:0004860">
    <property type="term" value="F:protein kinase inhibitor activity"/>
    <property type="evidence" value="ECO:0007669"/>
    <property type="project" value="UniProtKB-KW"/>
</dbReference>
<keyword evidence="2" id="KW-0131">Cell cycle</keyword>
<evidence type="ECO:0000256" key="2">
    <source>
        <dbReference type="ARBA" id="ARBA00023306"/>
    </source>
</evidence>
<evidence type="ECO:0000256" key="1">
    <source>
        <dbReference type="ARBA" id="ARBA00023013"/>
    </source>
</evidence>
<dbReference type="PANTHER" id="PTHR33142:SF89">
    <property type="entry name" value="CYCLIN-DEPENDENT PROTEIN KINASE INHIBITOR SMR2"/>
    <property type="match status" value="1"/>
</dbReference>
<evidence type="ECO:0000313" key="4">
    <source>
        <dbReference type="EMBL" id="THF94175.1"/>
    </source>
</evidence>
<keyword evidence="1" id="KW-0649">Protein kinase inhibitor</keyword>
<keyword evidence="5" id="KW-1185">Reference proteome</keyword>
<dbReference type="Proteomes" id="UP000306102">
    <property type="component" value="Unassembled WGS sequence"/>
</dbReference>
<dbReference type="AlphaFoldDB" id="A0A4S4CZK7"/>
<accession>A0A4S4CZK7</accession>
<dbReference type="InterPro" id="IPR040389">
    <property type="entry name" value="SMR"/>
</dbReference>